<dbReference type="InterPro" id="IPR000415">
    <property type="entry name" value="Nitroreductase-like"/>
</dbReference>
<keyword evidence="2 7" id="KW-0285">Flavoprotein</keyword>
<dbReference type="Pfam" id="PF00881">
    <property type="entry name" value="Nitroreductase"/>
    <property type="match status" value="1"/>
</dbReference>
<evidence type="ECO:0000256" key="7">
    <source>
        <dbReference type="PIRNR" id="PIRNR000232"/>
    </source>
</evidence>
<gene>
    <name evidence="10" type="primary">ydjA</name>
    <name evidence="10" type="ORF">CUZ56_00902</name>
</gene>
<comment type="similarity">
    <text evidence="1 7">Belongs to the nitroreductase family.</text>
</comment>
<dbReference type="InterPro" id="IPR052530">
    <property type="entry name" value="NAD(P)H_nitroreductase"/>
</dbReference>
<dbReference type="AlphaFoldDB" id="A0A433SE24"/>
<dbReference type="SUPFAM" id="SSF55469">
    <property type="entry name" value="FMN-dependent nitroreductase-like"/>
    <property type="match status" value="1"/>
</dbReference>
<keyword evidence="5 7" id="KW-0560">Oxidoreductase</keyword>
<dbReference type="Gene3D" id="3.40.109.10">
    <property type="entry name" value="NADH Oxidase"/>
    <property type="match status" value="1"/>
</dbReference>
<protein>
    <recommendedName>
        <fullName evidence="7">Putative NAD(P)H nitroreductase</fullName>
        <ecNumber evidence="7">1.-.-.-</ecNumber>
    </recommendedName>
</protein>
<comment type="cofactor">
    <cofactor evidence="8">
        <name>FMN</name>
        <dbReference type="ChEBI" id="CHEBI:58210"/>
    </cofactor>
    <text evidence="8">Binds 1 FMN per subunit.</text>
</comment>
<dbReference type="PIRSF" id="PIRSF000232">
    <property type="entry name" value="YdjA"/>
    <property type="match status" value="1"/>
</dbReference>
<dbReference type="EMBL" id="PQSP01000002">
    <property type="protein sequence ID" value="RUS66965.1"/>
    <property type="molecule type" value="Genomic_DNA"/>
</dbReference>
<dbReference type="CDD" id="cd02135">
    <property type="entry name" value="YdjA-like"/>
    <property type="match status" value="1"/>
</dbReference>
<organism evidence="10 11">
    <name type="scientific">Saezia sanguinis</name>
    <dbReference type="NCBI Taxonomy" id="1965230"/>
    <lineage>
        <taxon>Bacteria</taxon>
        <taxon>Pseudomonadati</taxon>
        <taxon>Pseudomonadota</taxon>
        <taxon>Betaproteobacteria</taxon>
        <taxon>Burkholderiales</taxon>
        <taxon>Saeziaceae</taxon>
        <taxon>Saezia</taxon>
    </lineage>
</organism>
<keyword evidence="11" id="KW-1185">Reference proteome</keyword>
<dbReference type="InterPro" id="IPR026021">
    <property type="entry name" value="YdjA-like"/>
</dbReference>
<evidence type="ECO:0000256" key="5">
    <source>
        <dbReference type="ARBA" id="ARBA00023002"/>
    </source>
</evidence>
<dbReference type="InterPro" id="IPR029479">
    <property type="entry name" value="Nitroreductase"/>
</dbReference>
<keyword evidence="6 7" id="KW-0520">NAD</keyword>
<feature type="binding site" description="in other chain" evidence="8">
    <location>
        <begin position="27"/>
        <end position="29"/>
    </location>
    <ligand>
        <name>FMN</name>
        <dbReference type="ChEBI" id="CHEBI:58210"/>
        <note>ligand shared between dimeric partners</note>
    </ligand>
</feature>
<dbReference type="RefSeq" id="WP_126978662.1">
    <property type="nucleotide sequence ID" value="NZ_PQSP01000002.1"/>
</dbReference>
<sequence length="201" mass="21908">MMNSIQKYDFSHYSESQCATLEALLSRYSAWPLTVPGPSEQELNLAIDIALRAPDHGHLKPWRFVVIQGDARQALADVFEQAAHQRGADDDVPRMRSKALAAPVIIALGVHITPARKVPAQEQAFAVAAAAMNILNALQAMGYSGFWGTGPNAYDVNVQKALGFADDEQLIGFLYAGTPKEPKKHVERPDPGAFIRIWTGG</sequence>
<evidence type="ECO:0000256" key="1">
    <source>
        <dbReference type="ARBA" id="ARBA00007118"/>
    </source>
</evidence>
<keyword evidence="3 7" id="KW-0288">FMN</keyword>
<dbReference type="GO" id="GO:0016491">
    <property type="term" value="F:oxidoreductase activity"/>
    <property type="evidence" value="ECO:0007669"/>
    <property type="project" value="UniProtKB-UniRule"/>
</dbReference>
<evidence type="ECO:0000259" key="9">
    <source>
        <dbReference type="Pfam" id="PF00881"/>
    </source>
</evidence>
<dbReference type="OrthoDB" id="9804207at2"/>
<evidence type="ECO:0000256" key="6">
    <source>
        <dbReference type="ARBA" id="ARBA00023027"/>
    </source>
</evidence>
<feature type="domain" description="Nitroreductase" evidence="9">
    <location>
        <begin position="38"/>
        <end position="177"/>
    </location>
</feature>
<comment type="caution">
    <text evidence="10">The sequence shown here is derived from an EMBL/GenBank/DDBJ whole genome shotgun (WGS) entry which is preliminary data.</text>
</comment>
<evidence type="ECO:0000256" key="2">
    <source>
        <dbReference type="ARBA" id="ARBA00022630"/>
    </source>
</evidence>
<name>A0A433SE24_9BURK</name>
<dbReference type="PANTHER" id="PTHR43821">
    <property type="entry name" value="NAD(P)H NITROREDUCTASE YDJA-RELATED"/>
    <property type="match status" value="1"/>
</dbReference>
<evidence type="ECO:0000313" key="11">
    <source>
        <dbReference type="Proteomes" id="UP000286947"/>
    </source>
</evidence>
<dbReference type="PANTHER" id="PTHR43821:SF1">
    <property type="entry name" value="NAD(P)H NITROREDUCTASE YDJA-RELATED"/>
    <property type="match status" value="1"/>
</dbReference>
<feature type="binding site" evidence="8">
    <location>
        <position position="52"/>
    </location>
    <ligand>
        <name>FMN</name>
        <dbReference type="ChEBI" id="CHEBI:58210"/>
        <note>ligand shared between dimeric partners</note>
    </ligand>
</feature>
<dbReference type="Proteomes" id="UP000286947">
    <property type="component" value="Unassembled WGS sequence"/>
</dbReference>
<evidence type="ECO:0000313" key="10">
    <source>
        <dbReference type="EMBL" id="RUS66965.1"/>
    </source>
</evidence>
<evidence type="ECO:0000256" key="8">
    <source>
        <dbReference type="PIRSR" id="PIRSR000232-1"/>
    </source>
</evidence>
<feature type="binding site" description="in other chain" evidence="8">
    <location>
        <begin position="147"/>
        <end position="149"/>
    </location>
    <ligand>
        <name>FMN</name>
        <dbReference type="ChEBI" id="CHEBI:58210"/>
        <note>ligand shared between dimeric partners</note>
    </ligand>
</feature>
<proteinExistence type="inferred from homology"/>
<evidence type="ECO:0000256" key="4">
    <source>
        <dbReference type="ARBA" id="ARBA00022857"/>
    </source>
</evidence>
<accession>A0A433SE24</accession>
<reference evidence="10 11" key="1">
    <citation type="submission" date="2018-01" db="EMBL/GenBank/DDBJ databases">
        <title>Saezia sanguinis gen. nov., sp. nov., in the order Burkholderiales isolated from human blood.</title>
        <authorList>
            <person name="Medina-Pascual M.J."/>
            <person name="Valdezate S."/>
            <person name="Monzon S."/>
            <person name="Cuesta I."/>
            <person name="Carrasco G."/>
            <person name="Villalon P."/>
            <person name="Saez-Nieto J.A."/>
        </authorList>
    </citation>
    <scope>NUCLEOTIDE SEQUENCE [LARGE SCALE GENOMIC DNA]</scope>
    <source>
        <strain evidence="10 11">CNM695-12</strain>
    </source>
</reference>
<dbReference type="EC" id="1.-.-.-" evidence="7"/>
<keyword evidence="4 7" id="KW-0521">NADP</keyword>
<evidence type="ECO:0000256" key="3">
    <source>
        <dbReference type="ARBA" id="ARBA00022643"/>
    </source>
</evidence>
<feature type="binding site" evidence="8">
    <location>
        <position position="56"/>
    </location>
    <ligand>
        <name>FMN</name>
        <dbReference type="ChEBI" id="CHEBI:58210"/>
        <note>ligand shared between dimeric partners</note>
    </ligand>
</feature>